<dbReference type="Gramene" id="TKW01063">
    <property type="protein sequence ID" value="TKW01063"/>
    <property type="gene ID" value="SEVIR_8G152600v2"/>
</dbReference>
<keyword evidence="3" id="KW-1185">Reference proteome</keyword>
<dbReference type="EMBL" id="CM016559">
    <property type="protein sequence ID" value="TKW01063.1"/>
    <property type="molecule type" value="Genomic_DNA"/>
</dbReference>
<reference evidence="2" key="1">
    <citation type="submission" date="2019-03" db="EMBL/GenBank/DDBJ databases">
        <title>WGS assembly of Setaria viridis.</title>
        <authorList>
            <person name="Huang P."/>
            <person name="Jenkins J."/>
            <person name="Grimwood J."/>
            <person name="Barry K."/>
            <person name="Healey A."/>
            <person name="Mamidi S."/>
            <person name="Sreedasyam A."/>
            <person name="Shu S."/>
            <person name="Feldman M."/>
            <person name="Wu J."/>
            <person name="Yu Y."/>
            <person name="Chen C."/>
            <person name="Johnson J."/>
            <person name="Rokhsar D."/>
            <person name="Baxter I."/>
            <person name="Schmutz J."/>
            <person name="Brutnell T."/>
            <person name="Kellogg E."/>
        </authorList>
    </citation>
    <scope>NUCLEOTIDE SEQUENCE [LARGE SCALE GENOMIC DNA]</scope>
</reference>
<accession>A0A4U6TJG3</accession>
<evidence type="ECO:0000313" key="3">
    <source>
        <dbReference type="Proteomes" id="UP000298652"/>
    </source>
</evidence>
<evidence type="ECO:0000256" key="1">
    <source>
        <dbReference type="SAM" id="MobiDB-lite"/>
    </source>
</evidence>
<name>A0A4U6TJG3_SETVI</name>
<dbReference type="Proteomes" id="UP000298652">
    <property type="component" value="Chromosome 8"/>
</dbReference>
<gene>
    <name evidence="2" type="ORF">SEVIR_8G152600v2</name>
</gene>
<feature type="region of interest" description="Disordered" evidence="1">
    <location>
        <begin position="35"/>
        <end position="62"/>
    </location>
</feature>
<organism evidence="2 3">
    <name type="scientific">Setaria viridis</name>
    <name type="common">Green bristlegrass</name>
    <name type="synonym">Setaria italica subsp. viridis</name>
    <dbReference type="NCBI Taxonomy" id="4556"/>
    <lineage>
        <taxon>Eukaryota</taxon>
        <taxon>Viridiplantae</taxon>
        <taxon>Streptophyta</taxon>
        <taxon>Embryophyta</taxon>
        <taxon>Tracheophyta</taxon>
        <taxon>Spermatophyta</taxon>
        <taxon>Magnoliopsida</taxon>
        <taxon>Liliopsida</taxon>
        <taxon>Poales</taxon>
        <taxon>Poaceae</taxon>
        <taxon>PACMAD clade</taxon>
        <taxon>Panicoideae</taxon>
        <taxon>Panicodae</taxon>
        <taxon>Paniceae</taxon>
        <taxon>Cenchrinae</taxon>
        <taxon>Setaria</taxon>
    </lineage>
</organism>
<dbReference type="AlphaFoldDB" id="A0A4U6TJG3"/>
<sequence length="131" mass="13799">MAAEALCTPFCRPSSPAPIIAIPDPGPGDRCRPSFPSLPATVAPPGHRYTTIPPPPTPTAAATVPFPALSEAARQSVVLRSPPRRVHLFSHLTALFAQSPPRQSTPVLLPGLRAAPLPSLRDISVPLLQQL</sequence>
<protein>
    <submittedName>
        <fullName evidence="2">Uncharacterized protein</fullName>
    </submittedName>
</protein>
<proteinExistence type="predicted"/>
<evidence type="ECO:0000313" key="2">
    <source>
        <dbReference type="EMBL" id="TKW01063.1"/>
    </source>
</evidence>